<keyword evidence="2" id="KW-1185">Reference proteome</keyword>
<dbReference type="Proteomes" id="UP001066276">
    <property type="component" value="Chromosome 1_1"/>
</dbReference>
<proteinExistence type="predicted"/>
<sequence length="66" mass="7122">MQGGSAAVWVIAPDEPVLRLEGTGATLYAEGGCRDQIIKDFGKSPKTELDYIFPALPLHRRLPASP</sequence>
<evidence type="ECO:0000313" key="1">
    <source>
        <dbReference type="EMBL" id="KAJ1217393.1"/>
    </source>
</evidence>
<gene>
    <name evidence="1" type="ORF">NDU88_004987</name>
</gene>
<name>A0AAV7WWB9_PLEWA</name>
<evidence type="ECO:0000313" key="2">
    <source>
        <dbReference type="Proteomes" id="UP001066276"/>
    </source>
</evidence>
<dbReference type="AlphaFoldDB" id="A0AAV7WWB9"/>
<dbReference type="EMBL" id="JANPWB010000001">
    <property type="protein sequence ID" value="KAJ1217393.1"/>
    <property type="molecule type" value="Genomic_DNA"/>
</dbReference>
<organism evidence="1 2">
    <name type="scientific">Pleurodeles waltl</name>
    <name type="common">Iberian ribbed newt</name>
    <dbReference type="NCBI Taxonomy" id="8319"/>
    <lineage>
        <taxon>Eukaryota</taxon>
        <taxon>Metazoa</taxon>
        <taxon>Chordata</taxon>
        <taxon>Craniata</taxon>
        <taxon>Vertebrata</taxon>
        <taxon>Euteleostomi</taxon>
        <taxon>Amphibia</taxon>
        <taxon>Batrachia</taxon>
        <taxon>Caudata</taxon>
        <taxon>Salamandroidea</taxon>
        <taxon>Salamandridae</taxon>
        <taxon>Pleurodelinae</taxon>
        <taxon>Pleurodeles</taxon>
    </lineage>
</organism>
<comment type="caution">
    <text evidence="1">The sequence shown here is derived from an EMBL/GenBank/DDBJ whole genome shotgun (WGS) entry which is preliminary data.</text>
</comment>
<accession>A0AAV7WWB9</accession>
<reference evidence="1" key="1">
    <citation type="journal article" date="2022" name="bioRxiv">
        <title>Sequencing and chromosome-scale assembly of the giantPleurodeles waltlgenome.</title>
        <authorList>
            <person name="Brown T."/>
            <person name="Elewa A."/>
            <person name="Iarovenko S."/>
            <person name="Subramanian E."/>
            <person name="Araus A.J."/>
            <person name="Petzold A."/>
            <person name="Susuki M."/>
            <person name="Suzuki K.-i.T."/>
            <person name="Hayashi T."/>
            <person name="Toyoda A."/>
            <person name="Oliveira C."/>
            <person name="Osipova E."/>
            <person name="Leigh N.D."/>
            <person name="Simon A."/>
            <person name="Yun M.H."/>
        </authorList>
    </citation>
    <scope>NUCLEOTIDE SEQUENCE</scope>
    <source>
        <strain evidence="1">20211129_DDA</strain>
        <tissue evidence="1">Liver</tissue>
    </source>
</reference>
<protein>
    <submittedName>
        <fullName evidence="1">Uncharacterized protein</fullName>
    </submittedName>
</protein>